<feature type="domain" description="Ig-like" evidence="7">
    <location>
        <begin position="245"/>
        <end position="348"/>
    </location>
</feature>
<dbReference type="InterPro" id="IPR007110">
    <property type="entry name" value="Ig-like_dom"/>
</dbReference>
<evidence type="ECO:0000256" key="5">
    <source>
        <dbReference type="ARBA" id="ARBA00023319"/>
    </source>
</evidence>
<gene>
    <name evidence="8" type="ORF">BpHYR1_000001</name>
</gene>
<evidence type="ECO:0000256" key="2">
    <source>
        <dbReference type="ARBA" id="ARBA00023136"/>
    </source>
</evidence>
<feature type="domain" description="Ig-like" evidence="7">
    <location>
        <begin position="162"/>
        <end position="240"/>
    </location>
</feature>
<dbReference type="InterPro" id="IPR051275">
    <property type="entry name" value="Cell_adhesion_signaling"/>
</dbReference>
<evidence type="ECO:0000256" key="3">
    <source>
        <dbReference type="ARBA" id="ARBA00023157"/>
    </source>
</evidence>
<dbReference type="STRING" id="10195.A0A3M7QZY0"/>
<dbReference type="PANTHER" id="PTHR11640">
    <property type="entry name" value="NEPHRIN"/>
    <property type="match status" value="1"/>
</dbReference>
<dbReference type="Gene3D" id="2.60.40.10">
    <property type="entry name" value="Immunoglobulins"/>
    <property type="match status" value="3"/>
</dbReference>
<keyword evidence="2 6" id="KW-0472">Membrane</keyword>
<comment type="caution">
    <text evidence="8">The sequence shown here is derived from an EMBL/GenBank/DDBJ whole genome shotgun (WGS) entry which is preliminary data.</text>
</comment>
<dbReference type="InterPro" id="IPR013783">
    <property type="entry name" value="Ig-like_fold"/>
</dbReference>
<dbReference type="InterPro" id="IPR036179">
    <property type="entry name" value="Ig-like_dom_sf"/>
</dbReference>
<evidence type="ECO:0000256" key="4">
    <source>
        <dbReference type="ARBA" id="ARBA00023180"/>
    </source>
</evidence>
<reference evidence="8 9" key="1">
    <citation type="journal article" date="2018" name="Sci. Rep.">
        <title>Genomic signatures of local adaptation to the degree of environmental predictability in rotifers.</title>
        <authorList>
            <person name="Franch-Gras L."/>
            <person name="Hahn C."/>
            <person name="Garcia-Roger E.M."/>
            <person name="Carmona M.J."/>
            <person name="Serra M."/>
            <person name="Gomez A."/>
        </authorList>
    </citation>
    <scope>NUCLEOTIDE SEQUENCE [LARGE SCALE GENOMIC DNA]</scope>
    <source>
        <strain evidence="8">HYR1</strain>
    </source>
</reference>
<evidence type="ECO:0000313" key="8">
    <source>
        <dbReference type="EMBL" id="RNA16897.1"/>
    </source>
</evidence>
<dbReference type="SUPFAM" id="SSF48726">
    <property type="entry name" value="Immunoglobulin"/>
    <property type="match status" value="3"/>
</dbReference>
<dbReference type="Pfam" id="PF13895">
    <property type="entry name" value="Ig_2"/>
    <property type="match status" value="1"/>
</dbReference>
<dbReference type="Proteomes" id="UP000276133">
    <property type="component" value="Unassembled WGS sequence"/>
</dbReference>
<accession>A0A3M7QZY0</accession>
<dbReference type="GO" id="GO:0005911">
    <property type="term" value="C:cell-cell junction"/>
    <property type="evidence" value="ECO:0007669"/>
    <property type="project" value="TreeGrafter"/>
</dbReference>
<dbReference type="OrthoDB" id="6413693at2759"/>
<dbReference type="Pfam" id="PF13927">
    <property type="entry name" value="Ig_3"/>
    <property type="match status" value="1"/>
</dbReference>
<feature type="domain" description="Ig-like" evidence="7">
    <location>
        <begin position="75"/>
        <end position="157"/>
    </location>
</feature>
<proteinExistence type="predicted"/>
<dbReference type="PANTHER" id="PTHR11640:SF31">
    <property type="entry name" value="IRREGULAR CHIASM C-ROUGHEST PROTEIN-RELATED"/>
    <property type="match status" value="1"/>
</dbReference>
<dbReference type="GO" id="GO:0005886">
    <property type="term" value="C:plasma membrane"/>
    <property type="evidence" value="ECO:0007669"/>
    <property type="project" value="TreeGrafter"/>
</dbReference>
<evidence type="ECO:0000259" key="7">
    <source>
        <dbReference type="PROSITE" id="PS50835"/>
    </source>
</evidence>
<feature type="transmembrane region" description="Helical" evidence="6">
    <location>
        <begin position="350"/>
        <end position="373"/>
    </location>
</feature>
<keyword evidence="6" id="KW-1133">Transmembrane helix</keyword>
<dbReference type="SMART" id="SM00409">
    <property type="entry name" value="IG"/>
    <property type="match status" value="2"/>
</dbReference>
<dbReference type="GO" id="GO:0050839">
    <property type="term" value="F:cell adhesion molecule binding"/>
    <property type="evidence" value="ECO:0007669"/>
    <property type="project" value="TreeGrafter"/>
</dbReference>
<dbReference type="PROSITE" id="PS50835">
    <property type="entry name" value="IG_LIKE"/>
    <property type="match status" value="3"/>
</dbReference>
<keyword evidence="6" id="KW-0812">Transmembrane</keyword>
<dbReference type="AlphaFoldDB" id="A0A3M7QZY0"/>
<dbReference type="InterPro" id="IPR003598">
    <property type="entry name" value="Ig_sub2"/>
</dbReference>
<keyword evidence="5" id="KW-0393">Immunoglobulin domain</keyword>
<dbReference type="EMBL" id="REGN01004597">
    <property type="protein sequence ID" value="RNA16897.1"/>
    <property type="molecule type" value="Genomic_DNA"/>
</dbReference>
<keyword evidence="9" id="KW-1185">Reference proteome</keyword>
<evidence type="ECO:0000313" key="9">
    <source>
        <dbReference type="Proteomes" id="UP000276133"/>
    </source>
</evidence>
<evidence type="ECO:0000256" key="1">
    <source>
        <dbReference type="ARBA" id="ARBA00004479"/>
    </source>
</evidence>
<dbReference type="InterPro" id="IPR003599">
    <property type="entry name" value="Ig_sub"/>
</dbReference>
<organism evidence="8 9">
    <name type="scientific">Brachionus plicatilis</name>
    <name type="common">Marine rotifer</name>
    <name type="synonym">Brachionus muelleri</name>
    <dbReference type="NCBI Taxonomy" id="10195"/>
    <lineage>
        <taxon>Eukaryota</taxon>
        <taxon>Metazoa</taxon>
        <taxon>Spiralia</taxon>
        <taxon>Gnathifera</taxon>
        <taxon>Rotifera</taxon>
        <taxon>Eurotatoria</taxon>
        <taxon>Monogononta</taxon>
        <taxon>Pseudotrocha</taxon>
        <taxon>Ploima</taxon>
        <taxon>Brachionidae</taxon>
        <taxon>Brachionus</taxon>
    </lineage>
</organism>
<keyword evidence="4" id="KW-0325">Glycoprotein</keyword>
<protein>
    <submittedName>
        <fullName evidence="8">Irregular chiasm C-roughest-like isoform X2</fullName>
    </submittedName>
</protein>
<sequence>SKELVKTNPEVFGIYTYIKKLPSKLYKTTSKIILKPKTMEEWYSKYLKCECQNAFTTRTFSSVYDSKIIIFNYAPKVSIVKISKEDITAGSFIQFECVSDSKPPVNNYRWYIDDKVYLTGTDEKHLFLKIEESMHKKNLNCDAKNDVSTQTGSYQIQLLYGPKIRQELPSHKIVNVGDYLSLTCDVDSNPESSVIWTFNETVIFYYPKLIISSFKKENYGIYKCIASLRDYPRVYSKTIILPPGPPIIQSDPVQFTYYGHPGSIQCIFEKEPKPEQIDWFKGNHRIDFDKEKKYQLKSEILERKGTRSVLLFRDVSESDFGNYSCRGLNHYGSSSFNIKLEPKEKEVSNLLSVFVIFMFLFISGIVLGFFSYVKFTSSQSLKKSKRKRSSIREEYFKSKPSLIFDGRHLSYPNNVYTTRGSQSFQPINEYTDIGEARKMSQYEGHNLDMNLFDYEMTDLEPSPSLSGKKNIVETSETSFISKRSELIRFD</sequence>
<keyword evidence="3" id="KW-1015">Disulfide bond</keyword>
<dbReference type="SMART" id="SM00408">
    <property type="entry name" value="IGc2"/>
    <property type="match status" value="2"/>
</dbReference>
<dbReference type="GO" id="GO:0098609">
    <property type="term" value="P:cell-cell adhesion"/>
    <property type="evidence" value="ECO:0007669"/>
    <property type="project" value="TreeGrafter"/>
</dbReference>
<feature type="non-terminal residue" evidence="8">
    <location>
        <position position="1"/>
    </location>
</feature>
<comment type="subcellular location">
    <subcellularLocation>
        <location evidence="1">Membrane</location>
        <topology evidence="1">Single-pass type I membrane protein</topology>
    </subcellularLocation>
</comment>
<name>A0A3M7QZY0_BRAPC</name>
<evidence type="ECO:0000256" key="6">
    <source>
        <dbReference type="SAM" id="Phobius"/>
    </source>
</evidence>